<dbReference type="EMBL" id="CP017258">
    <property type="protein sequence ID" value="AQW87449.1"/>
    <property type="molecule type" value="Genomic_DNA"/>
</dbReference>
<dbReference type="InterPro" id="IPR013221">
    <property type="entry name" value="Mur_ligase_cen"/>
</dbReference>
<organism evidence="6 7">
    <name type="scientific">Campylobacter pinnipediorum subsp. caledonicus</name>
    <dbReference type="NCBI Taxonomy" id="1874362"/>
    <lineage>
        <taxon>Bacteria</taxon>
        <taxon>Pseudomonadati</taxon>
        <taxon>Campylobacterota</taxon>
        <taxon>Epsilonproteobacteria</taxon>
        <taxon>Campylobacterales</taxon>
        <taxon>Campylobacteraceae</taxon>
        <taxon>Campylobacter</taxon>
    </lineage>
</organism>
<proteinExistence type="predicted"/>
<dbReference type="Gene3D" id="3.90.190.20">
    <property type="entry name" value="Mur ligase, C-terminal domain"/>
    <property type="match status" value="1"/>
</dbReference>
<evidence type="ECO:0000313" key="7">
    <source>
        <dbReference type="Proteomes" id="UP000190868"/>
    </source>
</evidence>
<accession>A0A1S6U6Y4</accession>
<dbReference type="RefSeq" id="WP_078423106.1">
    <property type="nucleotide sequence ID" value="NZ_CP017018.1"/>
</dbReference>
<feature type="transmembrane region" description="Helical" evidence="4">
    <location>
        <begin position="38"/>
        <end position="60"/>
    </location>
</feature>
<evidence type="ECO:0000256" key="2">
    <source>
        <dbReference type="ARBA" id="ARBA00022741"/>
    </source>
</evidence>
<keyword evidence="4" id="KW-0472">Membrane</keyword>
<dbReference type="KEGG" id="cpin:CPIN18020_0624"/>
<dbReference type="SUPFAM" id="SSF53244">
    <property type="entry name" value="MurD-like peptide ligases, peptide-binding domain"/>
    <property type="match status" value="1"/>
</dbReference>
<name>A0A1S6U6Y4_9BACT</name>
<evidence type="ECO:0000256" key="4">
    <source>
        <dbReference type="SAM" id="Phobius"/>
    </source>
</evidence>
<keyword evidence="4" id="KW-0812">Transmembrane</keyword>
<feature type="transmembrane region" description="Helical" evidence="4">
    <location>
        <begin position="6"/>
        <end position="26"/>
    </location>
</feature>
<dbReference type="GO" id="GO:0005524">
    <property type="term" value="F:ATP binding"/>
    <property type="evidence" value="ECO:0007669"/>
    <property type="project" value="UniProtKB-KW"/>
</dbReference>
<keyword evidence="3" id="KW-0067">ATP-binding</keyword>
<dbReference type="GeneID" id="56566262"/>
<dbReference type="Gene3D" id="3.40.1190.10">
    <property type="entry name" value="Mur-like, catalytic domain"/>
    <property type="match status" value="1"/>
</dbReference>
<feature type="transmembrane region" description="Helical" evidence="4">
    <location>
        <begin position="95"/>
        <end position="114"/>
    </location>
</feature>
<evidence type="ECO:0000259" key="5">
    <source>
        <dbReference type="Pfam" id="PF08245"/>
    </source>
</evidence>
<sequence>MIEIKDIFFGISNIFFALLVSYYLMTCFQWFSYKIKRVIFHFTRPLWHVFFFIVPIMLYYTTGNLFFIYFYFAFVPSLFLWNKKLDKKLVFTNRVKRFFVILCLALIIQNLFYILNNGNFSKDIIFPIFISFVFSHFFEKMNAIYYKKKALDKIQSNKNLKIILITASYGKTSIKNFLFEILKDDFNCHKTPRSVNTLVGLIKDINENITNQTQIYIAEAGARLKGDIYEISTYLNPDVVVVGEIGKQHIEYFKSIENIRNTKLEALQSNNLKKAFLHSSTLKNDEKNIEIYNKNIKDIKSDLDGISFVLDDNSFSSSLIGKFNIENLCACIKVTKFFGLDSDKIQNKIKNLKNVEHRLEKINANGKVIIDDSFNGNFTGMSSSYELVSTYSGRKILITPGIMESSKDENEKLSRIINDIFDVVIISSPLNAQALLKFLSKPQIVILKDKNKMQETLIEHTKIGDLILFSNDAPSFM</sequence>
<reference evidence="7" key="1">
    <citation type="submission" date="2016-09" db="EMBL/GenBank/DDBJ databases">
        <title>Comparative genomics of the Campylobacter concisus group.</title>
        <authorList>
            <person name="Miller W.G."/>
            <person name="Yee E."/>
            <person name="Chapman M.H."/>
            <person name="Huynh S."/>
            <person name="Bono J.L."/>
            <person name="On S.L.W."/>
            <person name="StLeger J."/>
            <person name="Foster G."/>
            <person name="Parker C.T."/>
        </authorList>
    </citation>
    <scope>NUCLEOTIDE SEQUENCE [LARGE SCALE GENOMIC DNA]</scope>
    <source>
        <strain evidence="7">RM18021</strain>
    </source>
</reference>
<evidence type="ECO:0000313" key="6">
    <source>
        <dbReference type="EMBL" id="AQW87449.1"/>
    </source>
</evidence>
<dbReference type="Proteomes" id="UP000190868">
    <property type="component" value="Chromosome"/>
</dbReference>
<dbReference type="PANTHER" id="PTHR43024">
    <property type="entry name" value="UDP-N-ACETYLMURAMOYL-TRIPEPTIDE--D-ALANYL-D-ALANINE LIGASE"/>
    <property type="match status" value="1"/>
</dbReference>
<evidence type="ECO:0000256" key="1">
    <source>
        <dbReference type="ARBA" id="ARBA00022598"/>
    </source>
</evidence>
<dbReference type="PANTHER" id="PTHR43024:SF1">
    <property type="entry name" value="UDP-N-ACETYLMURAMOYL-TRIPEPTIDE--D-ALANYL-D-ALANINE LIGASE"/>
    <property type="match status" value="1"/>
</dbReference>
<dbReference type="GO" id="GO:0047480">
    <property type="term" value="F:UDP-N-acetylmuramoyl-tripeptide-D-alanyl-D-alanine ligase activity"/>
    <property type="evidence" value="ECO:0007669"/>
    <property type="project" value="UniProtKB-EC"/>
</dbReference>
<keyword evidence="4" id="KW-1133">Transmembrane helix</keyword>
<keyword evidence="2" id="KW-0547">Nucleotide-binding</keyword>
<protein>
    <submittedName>
        <fullName evidence="6">D-alanyl-D-alanine-adding enzyme</fullName>
        <ecNumber evidence="6">6.3.2.10</ecNumber>
    </submittedName>
</protein>
<feature type="transmembrane region" description="Helical" evidence="4">
    <location>
        <begin position="120"/>
        <end position="138"/>
    </location>
</feature>
<dbReference type="AlphaFoldDB" id="A0A1S6U6Y4"/>
<keyword evidence="1 6" id="KW-0436">Ligase</keyword>
<dbReference type="InterPro" id="IPR051046">
    <property type="entry name" value="MurCDEF_CellWall_CoF430Synth"/>
</dbReference>
<evidence type="ECO:0000256" key="3">
    <source>
        <dbReference type="ARBA" id="ARBA00022840"/>
    </source>
</evidence>
<feature type="domain" description="Mur ligase central" evidence="5">
    <location>
        <begin position="165"/>
        <end position="334"/>
    </location>
</feature>
<dbReference type="InterPro" id="IPR036615">
    <property type="entry name" value="Mur_ligase_C_dom_sf"/>
</dbReference>
<dbReference type="EC" id="6.3.2.10" evidence="6"/>
<dbReference type="SUPFAM" id="SSF53623">
    <property type="entry name" value="MurD-like peptide ligases, catalytic domain"/>
    <property type="match status" value="1"/>
</dbReference>
<gene>
    <name evidence="6" type="primary">murF</name>
    <name evidence="6" type="ORF">CPIN18021_0629</name>
</gene>
<dbReference type="Pfam" id="PF08245">
    <property type="entry name" value="Mur_ligase_M"/>
    <property type="match status" value="1"/>
</dbReference>
<keyword evidence="7" id="KW-1185">Reference proteome</keyword>
<dbReference type="InterPro" id="IPR036565">
    <property type="entry name" value="Mur-like_cat_sf"/>
</dbReference>